<accession>A0ACB5SUV5</accession>
<evidence type="ECO:0000313" key="1">
    <source>
        <dbReference type="EMBL" id="GME73746.1"/>
    </source>
</evidence>
<keyword evidence="2" id="KW-1185">Reference proteome</keyword>
<gene>
    <name evidence="1" type="ORF">Amon02_000151600</name>
</gene>
<protein>
    <submittedName>
        <fullName evidence="1">Unnamed protein product</fullName>
    </submittedName>
</protein>
<organism evidence="1 2">
    <name type="scientific">Ambrosiozyma monospora</name>
    <name type="common">Yeast</name>
    <name type="synonym">Endomycopsis monosporus</name>
    <dbReference type="NCBI Taxonomy" id="43982"/>
    <lineage>
        <taxon>Eukaryota</taxon>
        <taxon>Fungi</taxon>
        <taxon>Dikarya</taxon>
        <taxon>Ascomycota</taxon>
        <taxon>Saccharomycotina</taxon>
        <taxon>Pichiomycetes</taxon>
        <taxon>Pichiales</taxon>
        <taxon>Pichiaceae</taxon>
        <taxon>Ambrosiozyma</taxon>
    </lineage>
</organism>
<dbReference type="EMBL" id="BSXS01000748">
    <property type="protein sequence ID" value="GME73746.1"/>
    <property type="molecule type" value="Genomic_DNA"/>
</dbReference>
<sequence>MKLETRNMYPLLMGSHLIDPRDRYREKHDSLAEDYKVPSESSTFWTVSEKNLFFESLARFSIHRVDLIKEQLKDKSVIEIMAYYNLLKQETVRYKSNPRKRQKLLSMGQIPISYEMSEEFIQFEESQARLMQRCDTHFYNRRGRSERKLNFDNENLIDFDKLMDMLKISNMSQGKLCDEENFNDDDIEPSKQGKANALRFPLETRIILTNLAVNFTKRLILNSVLKSVSEKGLKRSDPKSNRSYQATISAQHIGSAVLQLDEQKFYTKPIWCRISDQLIKSEKQVIDEDGSEIKVSKLTAKMKTPLFQAWSKARTHETSVNNKIQDMQKIGVTISKEIFVNNDQERLGSEFGSGYELKSELQSPSPEFEPIIHTAGFNSHSIAIANPISVDELEKWFTERQESEPNEDLIINHYSQGNSYPFISMNSKQPIFTHDKKQELETKTFLMETSMLNLLDKEASLNYENVLLNYMKTDPQFVKTNDLDVVKAYIYDKYDFFGFTADHRYEENDMSHGGDDSIVEKEEQENESQPHEKDCETELIPLCYRSNSENFYEPIYFSEDNPFFIPEFDEITNDMIVNMSYEYSSY</sequence>
<evidence type="ECO:0000313" key="2">
    <source>
        <dbReference type="Proteomes" id="UP001165064"/>
    </source>
</evidence>
<dbReference type="Proteomes" id="UP001165064">
    <property type="component" value="Unassembled WGS sequence"/>
</dbReference>
<name>A0ACB5SUV5_AMBMO</name>
<proteinExistence type="predicted"/>
<reference evidence="1" key="1">
    <citation type="submission" date="2023-04" db="EMBL/GenBank/DDBJ databases">
        <title>Ambrosiozyma monospora NBRC 10751.</title>
        <authorList>
            <person name="Ichikawa N."/>
            <person name="Sato H."/>
            <person name="Tonouchi N."/>
        </authorList>
    </citation>
    <scope>NUCLEOTIDE SEQUENCE</scope>
    <source>
        <strain evidence="1">NBRC 10751</strain>
    </source>
</reference>
<comment type="caution">
    <text evidence="1">The sequence shown here is derived from an EMBL/GenBank/DDBJ whole genome shotgun (WGS) entry which is preliminary data.</text>
</comment>